<evidence type="ECO:0000313" key="2">
    <source>
        <dbReference type="Proteomes" id="UP000011713"/>
    </source>
</evidence>
<dbReference type="Proteomes" id="UP000011713">
    <property type="component" value="Unassembled WGS sequence"/>
</dbReference>
<proteinExistence type="predicted"/>
<name>M4BIN6_HYAAE</name>
<reference evidence="1" key="2">
    <citation type="submission" date="2015-06" db="UniProtKB">
        <authorList>
            <consortium name="EnsemblProtists"/>
        </authorList>
    </citation>
    <scope>IDENTIFICATION</scope>
    <source>
        <strain evidence="1">Emoy2</strain>
    </source>
</reference>
<organism evidence="1 2">
    <name type="scientific">Hyaloperonospora arabidopsidis (strain Emoy2)</name>
    <name type="common">Downy mildew agent</name>
    <name type="synonym">Peronospora arabidopsidis</name>
    <dbReference type="NCBI Taxonomy" id="559515"/>
    <lineage>
        <taxon>Eukaryota</taxon>
        <taxon>Sar</taxon>
        <taxon>Stramenopiles</taxon>
        <taxon>Oomycota</taxon>
        <taxon>Peronosporomycetes</taxon>
        <taxon>Peronosporales</taxon>
        <taxon>Peronosporaceae</taxon>
        <taxon>Hyaloperonospora</taxon>
    </lineage>
</organism>
<sequence length="56" mass="5873">MATLALCSGNTRECGAREWKMAGGEDEEKEDGGVEAMTAMATTGDKEGNTIALTMM</sequence>
<dbReference type="HOGENOM" id="CLU_3018396_0_0_1"/>
<reference evidence="2" key="1">
    <citation type="journal article" date="2010" name="Science">
        <title>Signatures of adaptation to obligate biotrophy in the Hyaloperonospora arabidopsidis genome.</title>
        <authorList>
            <person name="Baxter L."/>
            <person name="Tripathy S."/>
            <person name="Ishaque N."/>
            <person name="Boot N."/>
            <person name="Cabral A."/>
            <person name="Kemen E."/>
            <person name="Thines M."/>
            <person name="Ah-Fong A."/>
            <person name="Anderson R."/>
            <person name="Badejoko W."/>
            <person name="Bittner-Eddy P."/>
            <person name="Boore J.L."/>
            <person name="Chibucos M.C."/>
            <person name="Coates M."/>
            <person name="Dehal P."/>
            <person name="Delehaunty K."/>
            <person name="Dong S."/>
            <person name="Downton P."/>
            <person name="Dumas B."/>
            <person name="Fabro G."/>
            <person name="Fronick C."/>
            <person name="Fuerstenberg S.I."/>
            <person name="Fulton L."/>
            <person name="Gaulin E."/>
            <person name="Govers F."/>
            <person name="Hughes L."/>
            <person name="Humphray S."/>
            <person name="Jiang R.H."/>
            <person name="Judelson H."/>
            <person name="Kamoun S."/>
            <person name="Kyung K."/>
            <person name="Meijer H."/>
            <person name="Minx P."/>
            <person name="Morris P."/>
            <person name="Nelson J."/>
            <person name="Phuntumart V."/>
            <person name="Qutob D."/>
            <person name="Rehmany A."/>
            <person name="Rougon-Cardoso A."/>
            <person name="Ryden P."/>
            <person name="Torto-Alalibo T."/>
            <person name="Studholme D."/>
            <person name="Wang Y."/>
            <person name="Win J."/>
            <person name="Wood J."/>
            <person name="Clifton S.W."/>
            <person name="Rogers J."/>
            <person name="Van den Ackerveken G."/>
            <person name="Jones J.D."/>
            <person name="McDowell J.M."/>
            <person name="Beynon J."/>
            <person name="Tyler B.M."/>
        </authorList>
    </citation>
    <scope>NUCLEOTIDE SEQUENCE [LARGE SCALE GENOMIC DNA]</scope>
    <source>
        <strain evidence="2">Emoy2</strain>
    </source>
</reference>
<dbReference type="InParanoid" id="M4BIN6"/>
<dbReference type="AlphaFoldDB" id="M4BIN6"/>
<keyword evidence="2" id="KW-1185">Reference proteome</keyword>
<dbReference type="EnsemblProtists" id="HpaT806262">
    <property type="protein sequence ID" value="HpaP806262"/>
    <property type="gene ID" value="HpaG806262"/>
</dbReference>
<evidence type="ECO:0000313" key="1">
    <source>
        <dbReference type="EnsemblProtists" id="HpaP806262"/>
    </source>
</evidence>
<dbReference type="EMBL" id="JH598301">
    <property type="status" value="NOT_ANNOTATED_CDS"/>
    <property type="molecule type" value="Genomic_DNA"/>
</dbReference>
<dbReference type="VEuPathDB" id="FungiDB:HpaG806262"/>
<accession>M4BIN6</accession>
<protein>
    <submittedName>
        <fullName evidence="1">Uncharacterized protein</fullName>
    </submittedName>
</protein>